<feature type="compositionally biased region" description="Basic and acidic residues" evidence="2">
    <location>
        <begin position="85"/>
        <end position="106"/>
    </location>
</feature>
<feature type="compositionally biased region" description="Basic and acidic residues" evidence="2">
    <location>
        <begin position="164"/>
        <end position="226"/>
    </location>
</feature>
<evidence type="ECO:0000313" key="5">
    <source>
        <dbReference type="EnsemblMetazoa" id="CapteP223037"/>
    </source>
</evidence>
<feature type="domain" description="A-kinase anchor protein 2 C-terminal" evidence="3">
    <location>
        <begin position="542"/>
        <end position="666"/>
    </location>
</feature>
<keyword evidence="6" id="KW-1185">Reference proteome</keyword>
<feature type="compositionally biased region" description="Basic and acidic residues" evidence="2">
    <location>
        <begin position="364"/>
        <end position="380"/>
    </location>
</feature>
<reference evidence="4 6" key="2">
    <citation type="journal article" date="2013" name="Nature">
        <title>Insights into bilaterian evolution from three spiralian genomes.</title>
        <authorList>
            <person name="Simakov O."/>
            <person name="Marletaz F."/>
            <person name="Cho S.J."/>
            <person name="Edsinger-Gonzales E."/>
            <person name="Havlak P."/>
            <person name="Hellsten U."/>
            <person name="Kuo D.H."/>
            <person name="Larsson T."/>
            <person name="Lv J."/>
            <person name="Arendt D."/>
            <person name="Savage R."/>
            <person name="Osoegawa K."/>
            <person name="de Jong P."/>
            <person name="Grimwood J."/>
            <person name="Chapman J.A."/>
            <person name="Shapiro H."/>
            <person name="Aerts A."/>
            <person name="Otillar R.P."/>
            <person name="Terry A.Y."/>
            <person name="Boore J.L."/>
            <person name="Grigoriev I.V."/>
            <person name="Lindberg D.R."/>
            <person name="Seaver E.C."/>
            <person name="Weisblat D.A."/>
            <person name="Putnam N.H."/>
            <person name="Rokhsar D.S."/>
        </authorList>
    </citation>
    <scope>NUCLEOTIDE SEQUENCE</scope>
    <source>
        <strain evidence="4 6">I ESC-2004</strain>
    </source>
</reference>
<dbReference type="InterPro" id="IPR042779">
    <property type="entry name" value="MISP/MISP3-like"/>
</dbReference>
<dbReference type="EMBL" id="AMQN01007424">
    <property type="status" value="NOT_ANNOTATED_CDS"/>
    <property type="molecule type" value="Genomic_DNA"/>
</dbReference>
<dbReference type="OrthoDB" id="9449914at2759"/>
<gene>
    <name evidence="4" type="ORF">CAPTEDRAFT_223037</name>
</gene>
<dbReference type="OMA" id="NCRWRRK"/>
<feature type="compositionally biased region" description="Acidic residues" evidence="2">
    <location>
        <begin position="37"/>
        <end position="50"/>
    </location>
</feature>
<feature type="compositionally biased region" description="Basic and acidic residues" evidence="2">
    <location>
        <begin position="544"/>
        <end position="566"/>
    </location>
</feature>
<feature type="compositionally biased region" description="Basic and acidic residues" evidence="2">
    <location>
        <begin position="408"/>
        <end position="417"/>
    </location>
</feature>
<proteinExistence type="predicted"/>
<feature type="compositionally biased region" description="Basic and acidic residues" evidence="2">
    <location>
        <begin position="128"/>
        <end position="141"/>
    </location>
</feature>
<accession>R7UJL1</accession>
<dbReference type="InterPro" id="IPR029304">
    <property type="entry name" value="AKAP2_C"/>
</dbReference>
<evidence type="ECO:0000256" key="2">
    <source>
        <dbReference type="SAM" id="MobiDB-lite"/>
    </source>
</evidence>
<feature type="region of interest" description="Disordered" evidence="2">
    <location>
        <begin position="432"/>
        <end position="492"/>
    </location>
</feature>
<dbReference type="STRING" id="283909.R7UJL1"/>
<evidence type="ECO:0000313" key="4">
    <source>
        <dbReference type="EMBL" id="ELU06405.1"/>
    </source>
</evidence>
<dbReference type="Pfam" id="PF15304">
    <property type="entry name" value="AKAP2_C"/>
    <property type="match status" value="1"/>
</dbReference>
<evidence type="ECO:0000259" key="3">
    <source>
        <dbReference type="Pfam" id="PF15304"/>
    </source>
</evidence>
<dbReference type="PANTHER" id="PTHR18839:SF0">
    <property type="entry name" value="MITOTIC INTERACTOR AND SUBSTRATE OF PLK1 ISOFORM X1-RELATED"/>
    <property type="match status" value="1"/>
</dbReference>
<keyword evidence="1" id="KW-0175">Coiled coil</keyword>
<dbReference type="AlphaFoldDB" id="R7UJL1"/>
<feature type="region of interest" description="Disordered" evidence="2">
    <location>
        <begin position="164"/>
        <end position="419"/>
    </location>
</feature>
<evidence type="ECO:0000256" key="1">
    <source>
        <dbReference type="ARBA" id="ARBA00023054"/>
    </source>
</evidence>
<name>R7UJL1_CAPTE</name>
<reference evidence="5" key="3">
    <citation type="submission" date="2015-06" db="UniProtKB">
        <authorList>
            <consortium name="EnsemblMetazoa"/>
        </authorList>
    </citation>
    <scope>IDENTIFICATION</scope>
</reference>
<reference evidence="6" key="1">
    <citation type="submission" date="2012-12" db="EMBL/GenBank/DDBJ databases">
        <authorList>
            <person name="Hellsten U."/>
            <person name="Grimwood J."/>
            <person name="Chapman J.A."/>
            <person name="Shapiro H."/>
            <person name="Aerts A."/>
            <person name="Otillar R.P."/>
            <person name="Terry A.Y."/>
            <person name="Boore J.L."/>
            <person name="Simakov O."/>
            <person name="Marletaz F."/>
            <person name="Cho S.-J."/>
            <person name="Edsinger-Gonzales E."/>
            <person name="Havlak P."/>
            <person name="Kuo D.-H."/>
            <person name="Larsson T."/>
            <person name="Lv J."/>
            <person name="Arendt D."/>
            <person name="Savage R."/>
            <person name="Osoegawa K."/>
            <person name="de Jong P."/>
            <person name="Lindberg D.R."/>
            <person name="Seaver E.C."/>
            <person name="Weisblat D.A."/>
            <person name="Putnam N.H."/>
            <person name="Grigoriev I.V."/>
            <person name="Rokhsar D.S."/>
        </authorList>
    </citation>
    <scope>NUCLEOTIDE SEQUENCE</scope>
    <source>
        <strain evidence="6">I ESC-2004</strain>
    </source>
</reference>
<sequence length="672" mass="76281">MEQCYGEEFVEEVYYREGGPGDLAEEDMPVSWIGYREEEEEEEREGEPQEVDTSSIGEQESSEQHSAVYDDRRSHGPRSPNPKESAIEREIRLAREREEELKRIREQLTQPPSDTMPIYKVPQPQIARKTELPRSLDEQPKQMYKELTEVDRDSEMLERESIIEREIREQNEREQALRCKSTQDKEFEQSELEHREKEQEKAQHETLVEREIRQQLQRESEIRSRPQEPMTSPQTGRRTDVQGVSYAHAGESLIARELREQKEREEELRSRWNAMGMEMPPVSTEPETPFQLPQPTLQQPFVHSAPNGAHSNGLHPADDAPAKPPSPQPQPVVEARTKVRPFEHPDEADQTPAFDRYPPQNETPIDREIRMMKEREEALRQSRGLPATTSDSEVSVEISPSRPQHLYRKGEEEDSRGAMKRLAHSNIQKEIAREKQKESDLQQLGRIKTLSMDQTDRQPKYTEVMTKEQLAGPPPSMRAPVQPRSPGFYAPTTPAAVHKTVYSPEVRAAAVNNHSAHVNGRAPPVVNRYTPASPADEPAGTGRKTAESKIDMELRELREREEELKAQRRMLTNVQPPAPPGQKARSEPPAAPIAPLTPSSPKIPLDSLELHHRHPEGHGPTVTPASPSTGGGQGSFTVRDSGNAFPGDKSVKSTRRKSALATEWERKFGGAK</sequence>
<feature type="region of interest" description="Disordered" evidence="2">
    <location>
        <begin position="16"/>
        <end position="141"/>
    </location>
</feature>
<dbReference type="PANTHER" id="PTHR18839">
    <property type="entry name" value="MITOTIC INTERACTOR AND SUBSTRATE OF PLK1 MISP FAMILY MEMBER"/>
    <property type="match status" value="1"/>
</dbReference>
<evidence type="ECO:0000313" key="6">
    <source>
        <dbReference type="Proteomes" id="UP000014760"/>
    </source>
</evidence>
<feature type="compositionally biased region" description="Low complexity" evidence="2">
    <location>
        <begin position="285"/>
        <end position="301"/>
    </location>
</feature>
<feature type="compositionally biased region" description="Basic and acidic residues" evidence="2">
    <location>
        <begin position="335"/>
        <end position="347"/>
    </location>
</feature>
<protein>
    <recommendedName>
        <fullName evidence="3">A-kinase anchor protein 2 C-terminal domain-containing protein</fullName>
    </recommendedName>
</protein>
<dbReference type="Proteomes" id="UP000014760">
    <property type="component" value="Unassembled WGS sequence"/>
</dbReference>
<feature type="compositionally biased region" description="Basic and acidic residues" evidence="2">
    <location>
        <begin position="663"/>
        <end position="672"/>
    </location>
</feature>
<organism evidence="4">
    <name type="scientific">Capitella teleta</name>
    <name type="common">Polychaete worm</name>
    <dbReference type="NCBI Taxonomy" id="283909"/>
    <lineage>
        <taxon>Eukaryota</taxon>
        <taxon>Metazoa</taxon>
        <taxon>Spiralia</taxon>
        <taxon>Lophotrochozoa</taxon>
        <taxon>Annelida</taxon>
        <taxon>Polychaeta</taxon>
        <taxon>Sedentaria</taxon>
        <taxon>Scolecida</taxon>
        <taxon>Capitellidae</taxon>
        <taxon>Capitella</taxon>
    </lineage>
</organism>
<dbReference type="EMBL" id="KB300677">
    <property type="protein sequence ID" value="ELU06405.1"/>
    <property type="molecule type" value="Genomic_DNA"/>
</dbReference>
<dbReference type="HOGENOM" id="CLU_408953_0_0_1"/>
<feature type="compositionally biased region" description="Basic and acidic residues" evidence="2">
    <location>
        <begin position="254"/>
        <end position="270"/>
    </location>
</feature>
<dbReference type="EnsemblMetazoa" id="CapteT223037">
    <property type="protein sequence ID" value="CapteP223037"/>
    <property type="gene ID" value="CapteG223037"/>
</dbReference>
<feature type="region of interest" description="Disordered" evidence="2">
    <location>
        <begin position="514"/>
        <end position="672"/>
    </location>
</feature>